<protein>
    <submittedName>
        <fullName evidence="1">Uncharacterized protein</fullName>
    </submittedName>
</protein>
<dbReference type="Proteomes" id="UP000198253">
    <property type="component" value="Chromosome I"/>
</dbReference>
<reference evidence="2" key="1">
    <citation type="submission" date="2016-06" db="EMBL/GenBank/DDBJ databases">
        <authorList>
            <person name="Varghese N."/>
            <person name="Submissions Spin"/>
        </authorList>
    </citation>
    <scope>NUCLEOTIDE SEQUENCE [LARGE SCALE GENOMIC DNA]</scope>
    <source>
        <strain evidence="2">DSM 43816</strain>
    </source>
</reference>
<dbReference type="AlphaFoldDB" id="A0A1C4WCX2"/>
<proteinExistence type="predicted"/>
<organism evidence="1 2">
    <name type="scientific">Micromonospora echinospora</name>
    <name type="common">Micromonospora purpurea</name>
    <dbReference type="NCBI Taxonomy" id="1877"/>
    <lineage>
        <taxon>Bacteria</taxon>
        <taxon>Bacillati</taxon>
        <taxon>Actinomycetota</taxon>
        <taxon>Actinomycetes</taxon>
        <taxon>Micromonosporales</taxon>
        <taxon>Micromonosporaceae</taxon>
        <taxon>Micromonospora</taxon>
    </lineage>
</organism>
<sequence>MAADQRWMRTASIVPGMAPVTPQQLASSRLVIAESVLRNEVDFRGYPHRHLAVVTRPRMASSSITQLLEAVEYLSHFGWELVSVTSANDSRMLYAFLRLR</sequence>
<name>A0A1C4WCX2_MICEC</name>
<evidence type="ECO:0000313" key="1">
    <source>
        <dbReference type="EMBL" id="SCE94042.1"/>
    </source>
</evidence>
<evidence type="ECO:0000313" key="2">
    <source>
        <dbReference type="Proteomes" id="UP000198253"/>
    </source>
</evidence>
<dbReference type="EMBL" id="LT607413">
    <property type="protein sequence ID" value="SCE94042.1"/>
    <property type="molecule type" value="Genomic_DNA"/>
</dbReference>
<gene>
    <name evidence="1" type="ORF">GA0070618_2072</name>
</gene>
<accession>A0A1C4WCX2</accession>
<keyword evidence="2" id="KW-1185">Reference proteome</keyword>
<dbReference type="InParanoid" id="A0A1C4WCX2"/>